<protein>
    <recommendedName>
        <fullName evidence="4">PEGA domain protein</fullName>
    </recommendedName>
</protein>
<evidence type="ECO:0000313" key="2">
    <source>
        <dbReference type="EMBL" id="TWU27522.1"/>
    </source>
</evidence>
<dbReference type="EMBL" id="SJPS01000003">
    <property type="protein sequence ID" value="TWU27522.1"/>
    <property type="molecule type" value="Genomic_DNA"/>
</dbReference>
<dbReference type="AlphaFoldDB" id="A0A5C6CSN1"/>
<evidence type="ECO:0000256" key="1">
    <source>
        <dbReference type="SAM" id="SignalP"/>
    </source>
</evidence>
<comment type="caution">
    <text evidence="2">The sequence shown here is derived from an EMBL/GenBank/DDBJ whole genome shotgun (WGS) entry which is preliminary data.</text>
</comment>
<evidence type="ECO:0000313" key="3">
    <source>
        <dbReference type="Proteomes" id="UP000318437"/>
    </source>
</evidence>
<proteinExistence type="predicted"/>
<gene>
    <name evidence="2" type="ORF">Pla144_22960</name>
</gene>
<keyword evidence="3" id="KW-1185">Reference proteome</keyword>
<accession>A0A5C6CSN1</accession>
<feature type="signal peptide" evidence="1">
    <location>
        <begin position="1"/>
        <end position="18"/>
    </location>
</feature>
<dbReference type="Proteomes" id="UP000318437">
    <property type="component" value="Unassembled WGS sequence"/>
</dbReference>
<organism evidence="2 3">
    <name type="scientific">Bythopirellula polymerisocia</name>
    <dbReference type="NCBI Taxonomy" id="2528003"/>
    <lineage>
        <taxon>Bacteria</taxon>
        <taxon>Pseudomonadati</taxon>
        <taxon>Planctomycetota</taxon>
        <taxon>Planctomycetia</taxon>
        <taxon>Pirellulales</taxon>
        <taxon>Lacipirellulaceae</taxon>
        <taxon>Bythopirellula</taxon>
    </lineage>
</organism>
<sequence length="159" mass="16876" precursor="true">MNCRQLILCVCIATGVMAASRFDSVVSGRDTSVSIHSSPSSAQVKVSNEKGETVATGITPAKVSLKRGNGFFKKAPRYTATIQKPGYEAATVAIVPKVNPWVLGNVTLGGVPGVAADSATGAMWRYSPDDINQSLTPYNNELYSKTDQSQLEQTAYVSD</sequence>
<reference evidence="2 3" key="1">
    <citation type="submission" date="2019-02" db="EMBL/GenBank/DDBJ databases">
        <title>Deep-cultivation of Planctomycetes and their phenomic and genomic characterization uncovers novel biology.</title>
        <authorList>
            <person name="Wiegand S."/>
            <person name="Jogler M."/>
            <person name="Boedeker C."/>
            <person name="Pinto D."/>
            <person name="Vollmers J."/>
            <person name="Rivas-Marin E."/>
            <person name="Kohn T."/>
            <person name="Peeters S.H."/>
            <person name="Heuer A."/>
            <person name="Rast P."/>
            <person name="Oberbeckmann S."/>
            <person name="Bunk B."/>
            <person name="Jeske O."/>
            <person name="Meyerdierks A."/>
            <person name="Storesund J.E."/>
            <person name="Kallscheuer N."/>
            <person name="Luecker S."/>
            <person name="Lage O.M."/>
            <person name="Pohl T."/>
            <person name="Merkel B.J."/>
            <person name="Hornburger P."/>
            <person name="Mueller R.-W."/>
            <person name="Bruemmer F."/>
            <person name="Labrenz M."/>
            <person name="Spormann A.M."/>
            <person name="Op Den Camp H."/>
            <person name="Overmann J."/>
            <person name="Amann R."/>
            <person name="Jetten M.S.M."/>
            <person name="Mascher T."/>
            <person name="Medema M.H."/>
            <person name="Devos D.P."/>
            <person name="Kaster A.-K."/>
            <person name="Ovreas L."/>
            <person name="Rohde M."/>
            <person name="Galperin M.Y."/>
            <person name="Jogler C."/>
        </authorList>
    </citation>
    <scope>NUCLEOTIDE SEQUENCE [LARGE SCALE GENOMIC DNA]</scope>
    <source>
        <strain evidence="2 3">Pla144</strain>
    </source>
</reference>
<name>A0A5C6CSN1_9BACT</name>
<evidence type="ECO:0008006" key="4">
    <source>
        <dbReference type="Google" id="ProtNLM"/>
    </source>
</evidence>
<feature type="chain" id="PRO_5023032401" description="PEGA domain protein" evidence="1">
    <location>
        <begin position="19"/>
        <end position="159"/>
    </location>
</feature>
<keyword evidence="1" id="KW-0732">Signal</keyword>